<dbReference type="InterPro" id="IPR036397">
    <property type="entry name" value="RNaseH_sf"/>
</dbReference>
<dbReference type="SUPFAM" id="SSF53098">
    <property type="entry name" value="Ribonuclease H-like"/>
    <property type="match status" value="1"/>
</dbReference>
<dbReference type="EMBL" id="JARKNE010000009">
    <property type="protein sequence ID" value="KAK5804751.1"/>
    <property type="molecule type" value="Genomic_DNA"/>
</dbReference>
<dbReference type="Pfam" id="PF13456">
    <property type="entry name" value="RVT_3"/>
    <property type="match status" value="1"/>
</dbReference>
<proteinExistence type="predicted"/>
<feature type="domain" description="RNase H type-1" evidence="1">
    <location>
        <begin position="62"/>
        <end position="191"/>
    </location>
</feature>
<dbReference type="InterPro" id="IPR002156">
    <property type="entry name" value="RNaseH_domain"/>
</dbReference>
<organism evidence="2 3">
    <name type="scientific">Gossypium arboreum</name>
    <name type="common">Tree cotton</name>
    <name type="synonym">Gossypium nanking</name>
    <dbReference type="NCBI Taxonomy" id="29729"/>
    <lineage>
        <taxon>Eukaryota</taxon>
        <taxon>Viridiplantae</taxon>
        <taxon>Streptophyta</taxon>
        <taxon>Embryophyta</taxon>
        <taxon>Tracheophyta</taxon>
        <taxon>Spermatophyta</taxon>
        <taxon>Magnoliopsida</taxon>
        <taxon>eudicotyledons</taxon>
        <taxon>Gunneridae</taxon>
        <taxon>Pentapetalae</taxon>
        <taxon>rosids</taxon>
        <taxon>malvids</taxon>
        <taxon>Malvales</taxon>
        <taxon>Malvaceae</taxon>
        <taxon>Malvoideae</taxon>
        <taxon>Gossypium</taxon>
    </lineage>
</organism>
<dbReference type="PROSITE" id="PS50879">
    <property type="entry name" value="RNASE_H_1"/>
    <property type="match status" value="1"/>
</dbReference>
<reference evidence="2 3" key="1">
    <citation type="submission" date="2023-03" db="EMBL/GenBank/DDBJ databases">
        <title>WGS of Gossypium arboreum.</title>
        <authorList>
            <person name="Yu D."/>
        </authorList>
    </citation>
    <scope>NUCLEOTIDE SEQUENCE [LARGE SCALE GENOMIC DNA]</scope>
    <source>
        <tissue evidence="2">Leaf</tissue>
    </source>
</reference>
<keyword evidence="3" id="KW-1185">Reference proteome</keyword>
<gene>
    <name evidence="2" type="ORF">PVK06_032402</name>
</gene>
<evidence type="ECO:0000313" key="2">
    <source>
        <dbReference type="EMBL" id="KAK5804751.1"/>
    </source>
</evidence>
<dbReference type="PANTHER" id="PTHR48475:SF1">
    <property type="entry name" value="RNASE H TYPE-1 DOMAIN-CONTAINING PROTEIN"/>
    <property type="match status" value="1"/>
</dbReference>
<dbReference type="CDD" id="cd09279">
    <property type="entry name" value="RNase_HI_like"/>
    <property type="match status" value="1"/>
</dbReference>
<dbReference type="InterPro" id="IPR012337">
    <property type="entry name" value="RNaseH-like_sf"/>
</dbReference>
<dbReference type="PANTHER" id="PTHR48475">
    <property type="entry name" value="RIBONUCLEASE H"/>
    <property type="match status" value="1"/>
</dbReference>
<accession>A0ABR0NTY1</accession>
<evidence type="ECO:0000313" key="3">
    <source>
        <dbReference type="Proteomes" id="UP001358586"/>
    </source>
</evidence>
<protein>
    <recommendedName>
        <fullName evidence="1">RNase H type-1 domain-containing protein</fullName>
    </recommendedName>
</protein>
<sequence>MARWQILLSEYDIVYVSQKSIKGSAIADFLATRTMDEYEPLRFEFPDEDLMCIIEKECESPKEKSWKMSFDGASNALGHGVGAVLVSPEGNHYPLTARLNFFYTNNIAEYEACIMGLRAAIKQNVKTLEVYGDSALVIYQIRGDWEVRDSKLIKYSDLVAELIKEFKEITFHYFPREENQLADALATLASMFKASKEAKIMPLKMSIYEVPAHCCSI</sequence>
<comment type="caution">
    <text evidence="2">The sequence shown here is derived from an EMBL/GenBank/DDBJ whole genome shotgun (WGS) entry which is preliminary data.</text>
</comment>
<evidence type="ECO:0000259" key="1">
    <source>
        <dbReference type="PROSITE" id="PS50879"/>
    </source>
</evidence>
<name>A0ABR0NTY1_GOSAR</name>
<dbReference type="Proteomes" id="UP001358586">
    <property type="component" value="Chromosome 9"/>
</dbReference>
<dbReference type="Gene3D" id="3.30.420.10">
    <property type="entry name" value="Ribonuclease H-like superfamily/Ribonuclease H"/>
    <property type="match status" value="1"/>
</dbReference>